<proteinExistence type="predicted"/>
<evidence type="ECO:0000313" key="3">
    <source>
        <dbReference type="Proteomes" id="UP000823891"/>
    </source>
</evidence>
<dbReference type="EMBL" id="DWWS01000062">
    <property type="protein sequence ID" value="HJC25360.1"/>
    <property type="molecule type" value="Genomic_DNA"/>
</dbReference>
<gene>
    <name evidence="2" type="ORF">H9761_16935</name>
</gene>
<evidence type="ECO:0000313" key="2">
    <source>
        <dbReference type="EMBL" id="HJC25360.1"/>
    </source>
</evidence>
<dbReference type="Proteomes" id="UP000823891">
    <property type="component" value="Unassembled WGS sequence"/>
</dbReference>
<name>A0A9D2NK23_9FIRM</name>
<feature type="domain" description="Transposase (putative) YhgA-like" evidence="1">
    <location>
        <begin position="151"/>
        <end position="236"/>
    </location>
</feature>
<reference evidence="2" key="2">
    <citation type="submission" date="2021-04" db="EMBL/GenBank/DDBJ databases">
        <authorList>
            <person name="Gilroy R."/>
        </authorList>
    </citation>
    <scope>NUCLEOTIDE SEQUENCE</scope>
    <source>
        <strain evidence="2">USAMLcec2-132</strain>
    </source>
</reference>
<evidence type="ECO:0000259" key="1">
    <source>
        <dbReference type="Pfam" id="PF04754"/>
    </source>
</evidence>
<accession>A0A9D2NK23</accession>
<protein>
    <submittedName>
        <fullName evidence="2">Rpn family recombination-promoting nuclease/putative transposase</fullName>
    </submittedName>
</protein>
<organism evidence="2 3">
    <name type="scientific">Candidatus Eisenbergiella merdavium</name>
    <dbReference type="NCBI Taxonomy" id="2838551"/>
    <lineage>
        <taxon>Bacteria</taxon>
        <taxon>Bacillati</taxon>
        <taxon>Bacillota</taxon>
        <taxon>Clostridia</taxon>
        <taxon>Lachnospirales</taxon>
        <taxon>Lachnospiraceae</taxon>
        <taxon>Eisenbergiella</taxon>
    </lineage>
</organism>
<dbReference type="Pfam" id="PF04754">
    <property type="entry name" value="Transposase_31"/>
    <property type="match status" value="1"/>
</dbReference>
<comment type="caution">
    <text evidence="2">The sequence shown here is derived from an EMBL/GenBank/DDBJ whole genome shotgun (WGS) entry which is preliminary data.</text>
</comment>
<dbReference type="AlphaFoldDB" id="A0A9D2NK23"/>
<reference evidence="2" key="1">
    <citation type="journal article" date="2021" name="PeerJ">
        <title>Extensive microbial diversity within the chicken gut microbiome revealed by metagenomics and culture.</title>
        <authorList>
            <person name="Gilroy R."/>
            <person name="Ravi A."/>
            <person name="Getino M."/>
            <person name="Pursley I."/>
            <person name="Horton D.L."/>
            <person name="Alikhan N.F."/>
            <person name="Baker D."/>
            <person name="Gharbi K."/>
            <person name="Hall N."/>
            <person name="Watson M."/>
            <person name="Adriaenssens E.M."/>
            <person name="Foster-Nyarko E."/>
            <person name="Jarju S."/>
            <person name="Secka A."/>
            <person name="Antonio M."/>
            <person name="Oren A."/>
            <person name="Chaudhuri R.R."/>
            <person name="La Ragione R."/>
            <person name="Hildebrand F."/>
            <person name="Pallen M.J."/>
        </authorList>
    </citation>
    <scope>NUCLEOTIDE SEQUENCE</scope>
    <source>
        <strain evidence="2">USAMLcec2-132</strain>
    </source>
</reference>
<sequence>MKKDSAATLLFKTNNENFAELFNRTLPDEERISPEELKEEDIKETAYLRITKDSGGTSLVQYRDVVKSVRNGNVFAILGIEHQSEIDYAMPFRVLELDFLNYARQIQLIRERHEREWRDEDGHIHIPKDVSAGEYLGRFLKEDRIIRCTTLVIYWGEEPWDGPKRLSELFQGKAAAGHTIQMDINLLDVCRMTEEEICSYTGELRAVFGFRKYARNRERLDRFISDNQKFFNNVSNTAVNALIELTHSPQLQEIAAPKYHTKQGGFNMCQALDEMIQDGIEKGIQQGEMRKAKEMSLSMAELGIPVEKIAGVAKVSVRLVQEWLAEGIG</sequence>
<dbReference type="InterPro" id="IPR006842">
    <property type="entry name" value="Transposase_31"/>
</dbReference>